<comment type="similarity">
    <text evidence="1">Belongs to the RelE toxin family.</text>
</comment>
<dbReference type="InterPro" id="IPR051803">
    <property type="entry name" value="TA_system_RelE-like_toxin"/>
</dbReference>
<dbReference type="Gene3D" id="3.30.2310.20">
    <property type="entry name" value="RelE-like"/>
    <property type="match status" value="1"/>
</dbReference>
<dbReference type="EMBL" id="JALJXV010000001">
    <property type="protein sequence ID" value="MCP1672936.1"/>
    <property type="molecule type" value="Genomic_DNA"/>
</dbReference>
<comment type="caution">
    <text evidence="3">The sequence shown here is derived from an EMBL/GenBank/DDBJ whole genome shotgun (WGS) entry which is preliminary data.</text>
</comment>
<gene>
    <name evidence="3" type="ORF">J2T57_000028</name>
</gene>
<dbReference type="NCBIfam" id="TIGR02385">
    <property type="entry name" value="RelE_StbE"/>
    <property type="match status" value="1"/>
</dbReference>
<protein>
    <submittedName>
        <fullName evidence="3">Addiction module RelE/StbE family toxin</fullName>
    </submittedName>
</protein>
<dbReference type="AlphaFoldDB" id="A0AAE3KA43"/>
<dbReference type="RefSeq" id="WP_253472464.1">
    <property type="nucleotide sequence ID" value="NZ_JALJXV010000001.1"/>
</dbReference>
<proteinExistence type="inferred from homology"/>
<dbReference type="InterPro" id="IPR007712">
    <property type="entry name" value="RelE/ParE_toxin"/>
</dbReference>
<sequence length="98" mass="10879">MAYTVRWSPEAVDDAEAIAAWINNDSPQHASSVVDKLVQAVAGLADHPLRGRIVPEFADPAYREVFVYSYRIIYKVGTESVNILAIVHGRRLLSQTPD</sequence>
<reference evidence="3" key="1">
    <citation type="submission" date="2022-03" db="EMBL/GenBank/DDBJ databases">
        <title>Genomic Encyclopedia of Type Strains, Phase III (KMG-III): the genomes of soil and plant-associated and newly described type strains.</title>
        <authorList>
            <person name="Whitman W."/>
        </authorList>
    </citation>
    <scope>NUCLEOTIDE SEQUENCE</scope>
    <source>
        <strain evidence="3">ANL 6-2</strain>
    </source>
</reference>
<dbReference type="Pfam" id="PF05016">
    <property type="entry name" value="ParE_toxin"/>
    <property type="match status" value="1"/>
</dbReference>
<evidence type="ECO:0000313" key="3">
    <source>
        <dbReference type="EMBL" id="MCP1672936.1"/>
    </source>
</evidence>
<keyword evidence="4" id="KW-1185">Reference proteome</keyword>
<dbReference type="PANTHER" id="PTHR33755">
    <property type="entry name" value="TOXIN PARE1-RELATED"/>
    <property type="match status" value="1"/>
</dbReference>
<dbReference type="SUPFAM" id="SSF143011">
    <property type="entry name" value="RelE-like"/>
    <property type="match status" value="1"/>
</dbReference>
<evidence type="ECO:0000256" key="1">
    <source>
        <dbReference type="ARBA" id="ARBA00006226"/>
    </source>
</evidence>
<accession>A0AAE3KA43</accession>
<evidence type="ECO:0000256" key="2">
    <source>
        <dbReference type="ARBA" id="ARBA00022649"/>
    </source>
</evidence>
<dbReference type="PANTHER" id="PTHR33755:SF5">
    <property type="entry name" value="TYPE II TOXIN-ANTITOXIN SYSTEM RELE_PARE FAMILY TOXIN"/>
    <property type="match status" value="1"/>
</dbReference>
<name>A0AAE3KA43_9GAMM</name>
<dbReference type="Proteomes" id="UP001205843">
    <property type="component" value="Unassembled WGS sequence"/>
</dbReference>
<keyword evidence="2" id="KW-1277">Toxin-antitoxin system</keyword>
<evidence type="ECO:0000313" key="4">
    <source>
        <dbReference type="Proteomes" id="UP001205843"/>
    </source>
</evidence>
<dbReference type="InterPro" id="IPR035093">
    <property type="entry name" value="RelE/ParE_toxin_dom_sf"/>
</dbReference>
<organism evidence="3 4">
    <name type="scientific">Natronocella acetinitrilica</name>
    <dbReference type="NCBI Taxonomy" id="414046"/>
    <lineage>
        <taxon>Bacteria</taxon>
        <taxon>Pseudomonadati</taxon>
        <taxon>Pseudomonadota</taxon>
        <taxon>Gammaproteobacteria</taxon>
        <taxon>Chromatiales</taxon>
        <taxon>Ectothiorhodospiraceae</taxon>
        <taxon>Natronocella</taxon>
    </lineage>
</organism>